<evidence type="ECO:0000313" key="2">
    <source>
        <dbReference type="EMBL" id="SIP71484.1"/>
    </source>
</evidence>
<dbReference type="AlphaFoldDB" id="A0A1N6MRT5"/>
<gene>
    <name evidence="2" type="ORF">XIS1_1180037</name>
</gene>
<feature type="compositionally biased region" description="Basic and acidic residues" evidence="1">
    <location>
        <begin position="13"/>
        <end position="27"/>
    </location>
</feature>
<dbReference type="EMBL" id="FTLG01000022">
    <property type="protein sequence ID" value="SIP71484.1"/>
    <property type="molecule type" value="Genomic_DNA"/>
</dbReference>
<dbReference type="Proteomes" id="UP000196435">
    <property type="component" value="Unassembled WGS sequence"/>
</dbReference>
<protein>
    <submittedName>
        <fullName evidence="2">Uncharacterized protein</fullName>
    </submittedName>
</protein>
<proteinExistence type="predicted"/>
<evidence type="ECO:0000313" key="3">
    <source>
        <dbReference type="Proteomes" id="UP000196435"/>
    </source>
</evidence>
<name>A0A1N6MRT5_9GAMM</name>
<evidence type="ECO:0000256" key="1">
    <source>
        <dbReference type="SAM" id="MobiDB-lite"/>
    </source>
</evidence>
<organism evidence="2 3">
    <name type="scientific">Xenorhabdus innexi</name>
    <dbReference type="NCBI Taxonomy" id="290109"/>
    <lineage>
        <taxon>Bacteria</taxon>
        <taxon>Pseudomonadati</taxon>
        <taxon>Pseudomonadota</taxon>
        <taxon>Gammaproteobacteria</taxon>
        <taxon>Enterobacterales</taxon>
        <taxon>Morganellaceae</taxon>
        <taxon>Xenorhabdus</taxon>
    </lineage>
</organism>
<sequence>MTGVSERSQQRSRLKDEVYSSETDRESDKWITKGQKISKQPMVLPASMYDKNIICTLLRWIGSLKKYQWL</sequence>
<accession>A0A1N6MRT5</accession>
<feature type="region of interest" description="Disordered" evidence="1">
    <location>
        <begin position="1"/>
        <end position="27"/>
    </location>
</feature>
<reference evidence="3" key="1">
    <citation type="submission" date="2016-12" db="EMBL/GenBank/DDBJ databases">
        <authorList>
            <person name="Gaudriault S."/>
        </authorList>
    </citation>
    <scope>NUCLEOTIDE SEQUENCE [LARGE SCALE GENOMIC DNA]</scope>
    <source>
        <strain evidence="3">HGB1681 (deposited as PTA-6826 in the American Type Culture Collection)</strain>
    </source>
</reference>